<sequence>MGKPSKCISVSEAKTLQKRWLDTRAKEIEAAEGAEDASDFTYSLSDLEEFVQYVREESTKQGIDNPGVRIYFAAYDNAKSKKATVFLAPTMGPDADSDNNYNIDPMDRSGTGWPPNKYE</sequence>
<evidence type="ECO:0000313" key="3">
    <source>
        <dbReference type="Proteomes" id="UP000255317"/>
    </source>
</evidence>
<keyword evidence="3" id="KW-1185">Reference proteome</keyword>
<proteinExistence type="predicted"/>
<gene>
    <name evidence="2" type="ORF">C8D94_102454</name>
</gene>
<evidence type="ECO:0000256" key="1">
    <source>
        <dbReference type="SAM" id="MobiDB-lite"/>
    </source>
</evidence>
<dbReference type="RefSeq" id="WP_115123456.1">
    <property type="nucleotide sequence ID" value="NZ_QRAO01000002.1"/>
</dbReference>
<evidence type="ECO:0000313" key="2">
    <source>
        <dbReference type="EMBL" id="RDK87269.1"/>
    </source>
</evidence>
<protein>
    <submittedName>
        <fullName evidence="2">Uncharacterized protein</fullName>
    </submittedName>
</protein>
<name>A0A370QG49_9FLAO</name>
<dbReference type="EMBL" id="QRAO01000002">
    <property type="protein sequence ID" value="RDK87269.1"/>
    <property type="molecule type" value="Genomic_DNA"/>
</dbReference>
<dbReference type="OrthoDB" id="1440507at2"/>
<reference evidence="2 3" key="1">
    <citation type="submission" date="2018-07" db="EMBL/GenBank/DDBJ databases">
        <title>Genomic Encyclopedia of Type Strains, Phase IV (KMG-IV): sequencing the most valuable type-strain genomes for metagenomic binning, comparative biology and taxonomic classification.</title>
        <authorList>
            <person name="Goeker M."/>
        </authorList>
    </citation>
    <scope>NUCLEOTIDE SEQUENCE [LARGE SCALE GENOMIC DNA]</scope>
    <source>
        <strain evidence="2 3">DSM 101478</strain>
    </source>
</reference>
<dbReference type="Proteomes" id="UP000255317">
    <property type="component" value="Unassembled WGS sequence"/>
</dbReference>
<comment type="caution">
    <text evidence="2">The sequence shown here is derived from an EMBL/GenBank/DDBJ whole genome shotgun (WGS) entry which is preliminary data.</text>
</comment>
<accession>A0A370QG49</accession>
<organism evidence="2 3">
    <name type="scientific">Marinirhabdus gelatinilytica</name>
    <dbReference type="NCBI Taxonomy" id="1703343"/>
    <lineage>
        <taxon>Bacteria</taxon>
        <taxon>Pseudomonadati</taxon>
        <taxon>Bacteroidota</taxon>
        <taxon>Flavobacteriia</taxon>
        <taxon>Flavobacteriales</taxon>
        <taxon>Flavobacteriaceae</taxon>
    </lineage>
</organism>
<dbReference type="AlphaFoldDB" id="A0A370QG49"/>
<feature type="region of interest" description="Disordered" evidence="1">
    <location>
        <begin position="90"/>
        <end position="119"/>
    </location>
</feature>